<name>A0A5N3QYR6_9VIBR</name>
<proteinExistence type="predicted"/>
<dbReference type="AlphaFoldDB" id="A0A5N3QYR6"/>
<evidence type="ECO:0000313" key="2">
    <source>
        <dbReference type="Proteomes" id="UP000326789"/>
    </source>
</evidence>
<evidence type="ECO:0000313" key="1">
    <source>
        <dbReference type="EMBL" id="KAB0286942.1"/>
    </source>
</evidence>
<dbReference type="RefSeq" id="WP_150872376.1">
    <property type="nucleotide sequence ID" value="NZ_VWSE01000008.1"/>
</dbReference>
<organism evidence="1 2">
    <name type="scientific">Vibrio fortis</name>
    <dbReference type="NCBI Taxonomy" id="212667"/>
    <lineage>
        <taxon>Bacteria</taxon>
        <taxon>Pseudomonadati</taxon>
        <taxon>Pseudomonadota</taxon>
        <taxon>Gammaproteobacteria</taxon>
        <taxon>Vibrionales</taxon>
        <taxon>Vibrionaceae</taxon>
        <taxon>Vibrio</taxon>
    </lineage>
</organism>
<accession>A0A5N3QYR6</accession>
<reference evidence="1 2" key="1">
    <citation type="submission" date="2019-09" db="EMBL/GenBank/DDBJ databases">
        <title>Whole genome sequence of Vibrio fortis.</title>
        <authorList>
            <person name="Das S.K."/>
        </authorList>
    </citation>
    <scope>NUCLEOTIDE SEQUENCE [LARGE SCALE GENOMIC DNA]</scope>
    <source>
        <strain evidence="1 2">AN60</strain>
    </source>
</reference>
<gene>
    <name evidence="1" type="ORF">F2P58_20125</name>
</gene>
<comment type="caution">
    <text evidence="1">The sequence shown here is derived from an EMBL/GenBank/DDBJ whole genome shotgun (WGS) entry which is preliminary data.</text>
</comment>
<dbReference type="EMBL" id="VWSE01000008">
    <property type="protein sequence ID" value="KAB0286942.1"/>
    <property type="molecule type" value="Genomic_DNA"/>
</dbReference>
<dbReference type="Proteomes" id="UP000326789">
    <property type="component" value="Unassembled WGS sequence"/>
</dbReference>
<protein>
    <submittedName>
        <fullName evidence="1">Regulator</fullName>
    </submittedName>
</protein>
<sequence>MHYRKMTENYIFREFICRLTKEETAELCFKTVRTITGWDEGKPIPPECKRLMRMANGRELSHSEDWKEFKMHHDGLELPTGQLVSAQQVLAGMALLEIQSDLEIKTSARLLKLARAIATLMTNGK</sequence>